<dbReference type="EMBL" id="SMKE01000016">
    <property type="protein sequence ID" value="TDC02205.1"/>
    <property type="molecule type" value="Genomic_DNA"/>
</dbReference>
<protein>
    <submittedName>
        <fullName evidence="1">Uncharacterized protein</fullName>
    </submittedName>
</protein>
<dbReference type="PROSITE" id="PS51257">
    <property type="entry name" value="PROKAR_LIPOPROTEIN"/>
    <property type="match status" value="1"/>
</dbReference>
<name>A0ABY2DRL2_9ACTN</name>
<sequence>MSRGYYAISIDGESNGLAGQMFALAMVACDATGERSAATYRCPIIGPVDPWVAENVLPVIEHIPVNCADYADLIARFRATYASWGGEDRRDSVVTHVSWPVEARLLLDAFPGEEIWKGPYPLNDTAVLLQRAGYKRVPVEQYLEDHQIPLPDGAPHDPLYDCRVAERAWFHLMTGGVRS</sequence>
<evidence type="ECO:0000313" key="2">
    <source>
        <dbReference type="Proteomes" id="UP000295626"/>
    </source>
</evidence>
<reference evidence="1 2" key="1">
    <citation type="submission" date="2019-02" db="EMBL/GenBank/DDBJ databases">
        <title>Draft genome sequences of novel Actinobacteria.</title>
        <authorList>
            <person name="Sahin N."/>
            <person name="Ay H."/>
            <person name="Saygin H."/>
        </authorList>
    </citation>
    <scope>NUCLEOTIDE SEQUENCE [LARGE SCALE GENOMIC DNA]</scope>
    <source>
        <strain evidence="1 2">JCM 30529</strain>
    </source>
</reference>
<proteinExistence type="predicted"/>
<keyword evidence="2" id="KW-1185">Reference proteome</keyword>
<dbReference type="Proteomes" id="UP000295626">
    <property type="component" value="Unassembled WGS sequence"/>
</dbReference>
<evidence type="ECO:0000313" key="1">
    <source>
        <dbReference type="EMBL" id="TDC02205.1"/>
    </source>
</evidence>
<gene>
    <name evidence="1" type="ORF">E1091_01325</name>
</gene>
<comment type="caution">
    <text evidence="1">The sequence shown here is derived from an EMBL/GenBank/DDBJ whole genome shotgun (WGS) entry which is preliminary data.</text>
</comment>
<organism evidence="1 2">
    <name type="scientific">Micromonospora fluostatini</name>
    <dbReference type="NCBI Taxonomy" id="1629071"/>
    <lineage>
        <taxon>Bacteria</taxon>
        <taxon>Bacillati</taxon>
        <taxon>Actinomycetota</taxon>
        <taxon>Actinomycetes</taxon>
        <taxon>Micromonosporales</taxon>
        <taxon>Micromonosporaceae</taxon>
        <taxon>Micromonospora</taxon>
    </lineage>
</organism>
<accession>A0ABY2DRL2</accession>